<feature type="transmembrane region" description="Helical" evidence="1">
    <location>
        <begin position="53"/>
        <end position="71"/>
    </location>
</feature>
<feature type="transmembrane region" description="Helical" evidence="1">
    <location>
        <begin position="30"/>
        <end position="46"/>
    </location>
</feature>
<sequence>MKPLYGVALGLVIIALYARSGDFDLLPDPLGWTLVLVALNVLRRRVELRLQGPLWVTGVLALVASVALTVPSVREWFEDAEPALAWAVDVPALAFCGLLCAALAFAARTGRAIAAFAWFQWTAIGFGVSVLAPVVVIGGGVDGLRGPAELVTGLAQLGLFILCLWYGGREWAGAPEVEEASDSPAAAEE</sequence>
<evidence type="ECO:0000256" key="1">
    <source>
        <dbReference type="SAM" id="Phobius"/>
    </source>
</evidence>
<gene>
    <name evidence="2" type="ORF">SHK19_21910</name>
</gene>
<feature type="transmembrane region" description="Helical" evidence="1">
    <location>
        <begin position="150"/>
        <end position="167"/>
    </location>
</feature>
<accession>A0ABZ0ZSH4</accession>
<organism evidence="2 3">
    <name type="scientific">Nocardioides bizhenqiangii</name>
    <dbReference type="NCBI Taxonomy" id="3095076"/>
    <lineage>
        <taxon>Bacteria</taxon>
        <taxon>Bacillati</taxon>
        <taxon>Actinomycetota</taxon>
        <taxon>Actinomycetes</taxon>
        <taxon>Propionibacteriales</taxon>
        <taxon>Nocardioidaceae</taxon>
        <taxon>Nocardioides</taxon>
    </lineage>
</organism>
<name>A0ABZ0ZSH4_9ACTN</name>
<feature type="transmembrane region" description="Helical" evidence="1">
    <location>
        <begin position="83"/>
        <end position="106"/>
    </location>
</feature>
<evidence type="ECO:0000313" key="3">
    <source>
        <dbReference type="Proteomes" id="UP001327225"/>
    </source>
</evidence>
<keyword evidence="1" id="KW-0472">Membrane</keyword>
<feature type="transmembrane region" description="Helical" evidence="1">
    <location>
        <begin position="118"/>
        <end position="138"/>
    </location>
</feature>
<keyword evidence="1" id="KW-0812">Transmembrane</keyword>
<dbReference type="EMBL" id="CP141059">
    <property type="protein sequence ID" value="WQQ26597.1"/>
    <property type="molecule type" value="Genomic_DNA"/>
</dbReference>
<dbReference type="RefSeq" id="WP_322937472.1">
    <property type="nucleotide sequence ID" value="NZ_CP141059.1"/>
</dbReference>
<evidence type="ECO:0000313" key="2">
    <source>
        <dbReference type="EMBL" id="WQQ26597.1"/>
    </source>
</evidence>
<evidence type="ECO:0008006" key="4">
    <source>
        <dbReference type="Google" id="ProtNLM"/>
    </source>
</evidence>
<protein>
    <recommendedName>
        <fullName evidence="4">DUF308 domain-containing protein</fullName>
    </recommendedName>
</protein>
<keyword evidence="3" id="KW-1185">Reference proteome</keyword>
<keyword evidence="1" id="KW-1133">Transmembrane helix</keyword>
<reference evidence="3" key="1">
    <citation type="submission" date="2023-12" db="EMBL/GenBank/DDBJ databases">
        <title>Novel species in genus Nocardioides.</title>
        <authorList>
            <person name="Zhou H."/>
        </authorList>
    </citation>
    <scope>NUCLEOTIDE SEQUENCE [LARGE SCALE GENOMIC DNA]</scope>
    <source>
        <strain evidence="3">HM61</strain>
    </source>
</reference>
<proteinExistence type="predicted"/>
<dbReference type="Proteomes" id="UP001327225">
    <property type="component" value="Chromosome"/>
</dbReference>